<sequence>MGLNGGLVLGLHTLVTLLSLQEAGAIKADHMGSYGPAFYQSYDGSGQFTNEFDGEQLFSVSLKEREAAWRLPEFGNFAYFDPQRGLASIAVIKAHLDVLVERSNYTRASNEPQVLMPLPNVTETLVCALGLAIGLVMALLREKDHGILPTDLDSLLVSDIPACSVLQYTEYTFIKLPVDGTHLSSRFLPFVPSAHGDTCGGTASSLSHTHTLVSSTQSSD</sequence>
<organism evidence="5 6">
    <name type="scientific">Erinaceus europaeus</name>
    <name type="common">Western European hedgehog</name>
    <dbReference type="NCBI Taxonomy" id="9365"/>
    <lineage>
        <taxon>Eukaryota</taxon>
        <taxon>Metazoa</taxon>
        <taxon>Chordata</taxon>
        <taxon>Craniata</taxon>
        <taxon>Vertebrata</taxon>
        <taxon>Euteleostomi</taxon>
        <taxon>Mammalia</taxon>
        <taxon>Eutheria</taxon>
        <taxon>Laurasiatheria</taxon>
        <taxon>Eulipotyphla</taxon>
        <taxon>Erinaceidae</taxon>
        <taxon>Erinaceinae</taxon>
        <taxon>Erinaceus</taxon>
    </lineage>
</organism>
<evidence type="ECO:0000259" key="4">
    <source>
        <dbReference type="SMART" id="SM00920"/>
    </source>
</evidence>
<proteinExistence type="predicted"/>
<dbReference type="InterPro" id="IPR001003">
    <property type="entry name" value="MHC_II_a_N"/>
</dbReference>
<evidence type="ECO:0000256" key="1">
    <source>
        <dbReference type="ARBA" id="ARBA00023157"/>
    </source>
</evidence>
<name>A0ABM3X9Q2_ERIEU</name>
<keyword evidence="2" id="KW-0325">Glycoprotein</keyword>
<protein>
    <submittedName>
        <fullName evidence="6">HLA class II histocompatibility antigen, DO alpha chain isoform X3</fullName>
    </submittedName>
</protein>
<dbReference type="Gene3D" id="3.10.320.10">
    <property type="entry name" value="Class II Histocompatibility Antigen, M Beta Chain, Chain B, domain 1"/>
    <property type="match status" value="1"/>
</dbReference>
<gene>
    <name evidence="6" type="primary">LOC103117426</name>
</gene>
<feature type="domain" description="MHC class II alpha chain N-terminal" evidence="4">
    <location>
        <begin position="30"/>
        <end position="110"/>
    </location>
</feature>
<keyword evidence="1" id="KW-1015">Disulfide bond</keyword>
<dbReference type="RefSeq" id="XP_060045559.1">
    <property type="nucleotide sequence ID" value="XM_060189576.1"/>
</dbReference>
<keyword evidence="5" id="KW-1185">Reference proteome</keyword>
<dbReference type="InterPro" id="IPR011162">
    <property type="entry name" value="MHC_I/II-like_Ag-recog"/>
</dbReference>
<evidence type="ECO:0000256" key="2">
    <source>
        <dbReference type="ARBA" id="ARBA00023180"/>
    </source>
</evidence>
<keyword evidence="3" id="KW-0732">Signal</keyword>
<reference evidence="6" key="1">
    <citation type="submission" date="2025-08" db="UniProtKB">
        <authorList>
            <consortium name="RefSeq"/>
        </authorList>
    </citation>
    <scope>IDENTIFICATION</scope>
</reference>
<accession>A0ABM3X9Q2</accession>
<evidence type="ECO:0000313" key="5">
    <source>
        <dbReference type="Proteomes" id="UP001652624"/>
    </source>
</evidence>
<evidence type="ECO:0000256" key="3">
    <source>
        <dbReference type="SAM" id="SignalP"/>
    </source>
</evidence>
<dbReference type="SMART" id="SM00920">
    <property type="entry name" value="MHC_II_alpha"/>
    <property type="match status" value="1"/>
</dbReference>
<dbReference type="SUPFAM" id="SSF54452">
    <property type="entry name" value="MHC antigen-recognition domain"/>
    <property type="match status" value="1"/>
</dbReference>
<dbReference type="Pfam" id="PF00993">
    <property type="entry name" value="MHC_II_alpha"/>
    <property type="match status" value="1"/>
</dbReference>
<dbReference type="Proteomes" id="UP001652624">
    <property type="component" value="Chromosome 4"/>
</dbReference>
<dbReference type="InterPro" id="IPR014745">
    <property type="entry name" value="MHC_II_a/b_N"/>
</dbReference>
<dbReference type="GeneID" id="103117426"/>
<feature type="signal peptide" evidence="3">
    <location>
        <begin position="1"/>
        <end position="25"/>
    </location>
</feature>
<evidence type="ECO:0000313" key="6">
    <source>
        <dbReference type="RefSeq" id="XP_060045559.1"/>
    </source>
</evidence>
<feature type="chain" id="PRO_5046450289" evidence="3">
    <location>
        <begin position="26"/>
        <end position="220"/>
    </location>
</feature>